<name>A0A4R7BXD9_9HYPH</name>
<dbReference type="Proteomes" id="UP000295122">
    <property type="component" value="Unassembled WGS sequence"/>
</dbReference>
<proteinExistence type="inferred from homology"/>
<dbReference type="AlphaFoldDB" id="A0A4R7BXD9"/>
<feature type="compositionally biased region" description="Basic and acidic residues" evidence="6">
    <location>
        <begin position="403"/>
        <end position="413"/>
    </location>
</feature>
<evidence type="ECO:0000256" key="5">
    <source>
        <dbReference type="PROSITE-ProRule" id="PRU01248"/>
    </source>
</evidence>
<gene>
    <name evidence="9" type="ORF">EV668_3093</name>
</gene>
<evidence type="ECO:0000259" key="7">
    <source>
        <dbReference type="PROSITE" id="PS51898"/>
    </source>
</evidence>
<dbReference type="Gene3D" id="1.10.443.10">
    <property type="entry name" value="Intergrase catalytic core"/>
    <property type="match status" value="1"/>
</dbReference>
<dbReference type="InterPro" id="IPR013762">
    <property type="entry name" value="Integrase-like_cat_sf"/>
</dbReference>
<dbReference type="Pfam" id="PF00589">
    <property type="entry name" value="Phage_integrase"/>
    <property type="match status" value="1"/>
</dbReference>
<dbReference type="InterPro" id="IPR025166">
    <property type="entry name" value="Integrase_DNA_bind_dom"/>
</dbReference>
<keyword evidence="10" id="KW-1185">Reference proteome</keyword>
<dbReference type="Pfam" id="PF22022">
    <property type="entry name" value="Phage_int_M"/>
    <property type="match status" value="1"/>
</dbReference>
<dbReference type="InterPro" id="IPR044068">
    <property type="entry name" value="CB"/>
</dbReference>
<dbReference type="PANTHER" id="PTHR30629">
    <property type="entry name" value="PROPHAGE INTEGRASE"/>
    <property type="match status" value="1"/>
</dbReference>
<dbReference type="PROSITE" id="PS51900">
    <property type="entry name" value="CB"/>
    <property type="match status" value="1"/>
</dbReference>
<dbReference type="CDD" id="cd00801">
    <property type="entry name" value="INT_P4_C"/>
    <property type="match status" value="1"/>
</dbReference>
<comment type="similarity">
    <text evidence="1">Belongs to the 'phage' integrase family.</text>
</comment>
<dbReference type="InterPro" id="IPR011010">
    <property type="entry name" value="DNA_brk_join_enz"/>
</dbReference>
<comment type="caution">
    <text evidence="9">The sequence shown here is derived from an EMBL/GenBank/DDBJ whole genome shotgun (WGS) entry which is preliminary data.</text>
</comment>
<keyword evidence="4" id="KW-0233">DNA recombination</keyword>
<keyword evidence="3 5" id="KW-0238">DNA-binding</keyword>
<evidence type="ECO:0000256" key="6">
    <source>
        <dbReference type="SAM" id="MobiDB-lite"/>
    </source>
</evidence>
<dbReference type="PROSITE" id="PS51898">
    <property type="entry name" value="TYR_RECOMBINASE"/>
    <property type="match status" value="1"/>
</dbReference>
<dbReference type="OrthoDB" id="9795573at2"/>
<feature type="domain" description="Core-binding (CB)" evidence="8">
    <location>
        <begin position="97"/>
        <end position="177"/>
    </location>
</feature>
<evidence type="ECO:0000256" key="1">
    <source>
        <dbReference type="ARBA" id="ARBA00008857"/>
    </source>
</evidence>
<dbReference type="InterPro" id="IPR038488">
    <property type="entry name" value="Integrase_DNA-bd_sf"/>
</dbReference>
<dbReference type="Gene3D" id="1.10.150.130">
    <property type="match status" value="1"/>
</dbReference>
<evidence type="ECO:0000256" key="4">
    <source>
        <dbReference type="ARBA" id="ARBA00023172"/>
    </source>
</evidence>
<evidence type="ECO:0000256" key="3">
    <source>
        <dbReference type="ARBA" id="ARBA00023125"/>
    </source>
</evidence>
<dbReference type="InterPro" id="IPR010998">
    <property type="entry name" value="Integrase_recombinase_N"/>
</dbReference>
<feature type="region of interest" description="Disordered" evidence="6">
    <location>
        <begin position="392"/>
        <end position="413"/>
    </location>
</feature>
<evidence type="ECO:0000313" key="9">
    <source>
        <dbReference type="EMBL" id="TDR90251.1"/>
    </source>
</evidence>
<dbReference type="InterPro" id="IPR002104">
    <property type="entry name" value="Integrase_catalytic"/>
</dbReference>
<dbReference type="GO" id="GO:0006310">
    <property type="term" value="P:DNA recombination"/>
    <property type="evidence" value="ECO:0007669"/>
    <property type="project" value="UniProtKB-KW"/>
</dbReference>
<dbReference type="EMBL" id="SNZR01000013">
    <property type="protein sequence ID" value="TDR90251.1"/>
    <property type="molecule type" value="Genomic_DNA"/>
</dbReference>
<evidence type="ECO:0000256" key="2">
    <source>
        <dbReference type="ARBA" id="ARBA00022908"/>
    </source>
</evidence>
<dbReference type="InterPro" id="IPR050808">
    <property type="entry name" value="Phage_Integrase"/>
</dbReference>
<dbReference type="RefSeq" id="WP_133771490.1">
    <property type="nucleotide sequence ID" value="NZ_SNZR01000013.1"/>
</dbReference>
<dbReference type="InterPro" id="IPR053876">
    <property type="entry name" value="Phage_int_M"/>
</dbReference>
<sequence length="413" mass="45559">MARARNKLNTKVVAGLGAGRHSDGGGLYLDRDRFGRARWLYFFVWNDKRREMGLGPYPVVSLAAARKARDEAERLVREGRDPIAERDKARQAARAVPTFGEVADALIEAKKPGWRNAKHQDQWKQSLEVLAKALRDKPVNTIDTEAVLSVLRPHWSSKPETASRLRQRIEAVLDAAKAAGHRAGENPATWRGHLSHLLPRPSKVEKGHHPAMAYQEVPDFVGKLHAHQGRSIAAFALEFLILTAARSGEVRGATWDEIDLKANVWTLSPERMKAGRTHRVPLCDRAVTILSEVKKVGSGAQVFPGRSEGGKLSHLTMSKVMARLGAEDASPHGFRSAFRDWAGNETAFPREVAEAALAHAVGDETERAYRRGDALEKRRAMMTAWAAFIEPASPDNVIPPRPAGREHQESGAA</sequence>
<dbReference type="SUPFAM" id="SSF56349">
    <property type="entry name" value="DNA breaking-rejoining enzymes"/>
    <property type="match status" value="1"/>
</dbReference>
<evidence type="ECO:0000313" key="10">
    <source>
        <dbReference type="Proteomes" id="UP000295122"/>
    </source>
</evidence>
<protein>
    <submittedName>
        <fullName evidence="9">Integrase</fullName>
    </submittedName>
</protein>
<dbReference type="Pfam" id="PF13356">
    <property type="entry name" value="Arm-DNA-bind_3"/>
    <property type="match status" value="1"/>
</dbReference>
<accession>A0A4R7BXD9</accession>
<reference evidence="9 10" key="1">
    <citation type="submission" date="2019-03" db="EMBL/GenBank/DDBJ databases">
        <title>Genomic Encyclopedia of Type Strains, Phase IV (KMG-IV): sequencing the most valuable type-strain genomes for metagenomic binning, comparative biology and taxonomic classification.</title>
        <authorList>
            <person name="Goeker M."/>
        </authorList>
    </citation>
    <scope>NUCLEOTIDE SEQUENCE [LARGE SCALE GENOMIC DNA]</scope>
    <source>
        <strain evidence="9 10">DSM 25903</strain>
    </source>
</reference>
<dbReference type="GO" id="GO:0003677">
    <property type="term" value="F:DNA binding"/>
    <property type="evidence" value="ECO:0007669"/>
    <property type="project" value="UniProtKB-UniRule"/>
</dbReference>
<organism evidence="9 10">
    <name type="scientific">Enterovirga rhinocerotis</name>
    <dbReference type="NCBI Taxonomy" id="1339210"/>
    <lineage>
        <taxon>Bacteria</taxon>
        <taxon>Pseudomonadati</taxon>
        <taxon>Pseudomonadota</taxon>
        <taxon>Alphaproteobacteria</taxon>
        <taxon>Hyphomicrobiales</taxon>
        <taxon>Methylobacteriaceae</taxon>
        <taxon>Enterovirga</taxon>
    </lineage>
</organism>
<feature type="domain" description="Tyr recombinase" evidence="7">
    <location>
        <begin position="207"/>
        <end position="382"/>
    </location>
</feature>
<keyword evidence="2" id="KW-0229">DNA integration</keyword>
<dbReference type="Gene3D" id="3.30.160.390">
    <property type="entry name" value="Integrase, DNA-binding domain"/>
    <property type="match status" value="1"/>
</dbReference>
<dbReference type="PANTHER" id="PTHR30629:SF2">
    <property type="entry name" value="PROPHAGE INTEGRASE INTS-RELATED"/>
    <property type="match status" value="1"/>
</dbReference>
<dbReference type="GO" id="GO:0015074">
    <property type="term" value="P:DNA integration"/>
    <property type="evidence" value="ECO:0007669"/>
    <property type="project" value="UniProtKB-KW"/>
</dbReference>
<evidence type="ECO:0000259" key="8">
    <source>
        <dbReference type="PROSITE" id="PS51900"/>
    </source>
</evidence>